<feature type="domain" description="Response regulatory" evidence="10">
    <location>
        <begin position="1126"/>
        <end position="1240"/>
    </location>
</feature>
<keyword evidence="7" id="KW-0175">Coiled coil</keyword>
<keyword evidence="3 6" id="KW-0597">Phosphoprotein</keyword>
<dbReference type="InterPro" id="IPR001789">
    <property type="entry name" value="Sig_transdc_resp-reg_receiver"/>
</dbReference>
<dbReference type="InterPro" id="IPR000014">
    <property type="entry name" value="PAS"/>
</dbReference>
<evidence type="ECO:0000259" key="9">
    <source>
        <dbReference type="PROSITE" id="PS50109"/>
    </source>
</evidence>
<feature type="domain" description="PAS" evidence="11">
    <location>
        <begin position="699"/>
        <end position="769"/>
    </location>
</feature>
<dbReference type="Gene3D" id="3.40.50.2300">
    <property type="match status" value="1"/>
</dbReference>
<evidence type="ECO:0000256" key="2">
    <source>
        <dbReference type="ARBA" id="ARBA00012438"/>
    </source>
</evidence>
<dbReference type="SMART" id="SM00387">
    <property type="entry name" value="HATPase_c"/>
    <property type="match status" value="1"/>
</dbReference>
<dbReference type="RefSeq" id="WP_183198204.1">
    <property type="nucleotide sequence ID" value="NZ_JACIDA010000003.1"/>
</dbReference>
<dbReference type="InterPro" id="IPR003018">
    <property type="entry name" value="GAF"/>
</dbReference>
<feature type="domain" description="PAS" evidence="11">
    <location>
        <begin position="278"/>
        <end position="338"/>
    </location>
</feature>
<evidence type="ECO:0000256" key="7">
    <source>
        <dbReference type="SAM" id="Coils"/>
    </source>
</evidence>
<evidence type="ECO:0000259" key="11">
    <source>
        <dbReference type="PROSITE" id="PS50112"/>
    </source>
</evidence>
<dbReference type="CDD" id="cd00130">
    <property type="entry name" value="PAS"/>
    <property type="match status" value="3"/>
</dbReference>
<keyword evidence="8" id="KW-0472">Membrane</keyword>
<evidence type="ECO:0000256" key="8">
    <source>
        <dbReference type="SAM" id="Phobius"/>
    </source>
</evidence>
<reference evidence="13 14" key="1">
    <citation type="submission" date="2020-08" db="EMBL/GenBank/DDBJ databases">
        <title>Genomic Encyclopedia of Type Strains, Phase IV (KMG-IV): sequencing the most valuable type-strain genomes for metagenomic binning, comparative biology and taxonomic classification.</title>
        <authorList>
            <person name="Goeker M."/>
        </authorList>
    </citation>
    <scope>NUCLEOTIDE SEQUENCE [LARGE SCALE GENOMIC DNA]</scope>
    <source>
        <strain evidence="13 14">DSM 14878</strain>
    </source>
</reference>
<feature type="transmembrane region" description="Helical" evidence="8">
    <location>
        <begin position="78"/>
        <end position="95"/>
    </location>
</feature>
<feature type="domain" description="PAC" evidence="12">
    <location>
        <begin position="225"/>
        <end position="277"/>
    </location>
</feature>
<dbReference type="Pfam" id="PF00512">
    <property type="entry name" value="HisKA"/>
    <property type="match status" value="1"/>
</dbReference>
<dbReference type="PROSITE" id="PS50109">
    <property type="entry name" value="HIS_KIN"/>
    <property type="match status" value="1"/>
</dbReference>
<feature type="domain" description="Histidine kinase" evidence="9">
    <location>
        <begin position="862"/>
        <end position="1103"/>
    </location>
</feature>
<dbReference type="SUPFAM" id="SSF47384">
    <property type="entry name" value="Homodimeric domain of signal transducing histidine kinase"/>
    <property type="match status" value="1"/>
</dbReference>
<dbReference type="InterPro" id="IPR013655">
    <property type="entry name" value="PAS_fold_3"/>
</dbReference>
<dbReference type="GO" id="GO:0000155">
    <property type="term" value="F:phosphorelay sensor kinase activity"/>
    <property type="evidence" value="ECO:0007669"/>
    <property type="project" value="InterPro"/>
</dbReference>
<evidence type="ECO:0000256" key="3">
    <source>
        <dbReference type="ARBA" id="ARBA00022553"/>
    </source>
</evidence>
<dbReference type="SMART" id="SM00065">
    <property type="entry name" value="GAF"/>
    <property type="match status" value="1"/>
</dbReference>
<proteinExistence type="predicted"/>
<dbReference type="PANTHER" id="PTHR43304:SF1">
    <property type="entry name" value="PAC DOMAIN-CONTAINING PROTEIN"/>
    <property type="match status" value="1"/>
</dbReference>
<dbReference type="InterPro" id="IPR029016">
    <property type="entry name" value="GAF-like_dom_sf"/>
</dbReference>
<dbReference type="PROSITE" id="PS50112">
    <property type="entry name" value="PAS"/>
    <property type="match status" value="3"/>
</dbReference>
<evidence type="ECO:0000313" key="13">
    <source>
        <dbReference type="EMBL" id="MBB3873425.1"/>
    </source>
</evidence>
<feature type="domain" description="PAC" evidence="12">
    <location>
        <begin position="647"/>
        <end position="698"/>
    </location>
</feature>
<dbReference type="Gene3D" id="3.30.450.40">
    <property type="match status" value="1"/>
</dbReference>
<dbReference type="PRINTS" id="PR00344">
    <property type="entry name" value="BCTRLSENSOR"/>
</dbReference>
<dbReference type="Pfam" id="PF02518">
    <property type="entry name" value="HATPase_c"/>
    <property type="match status" value="1"/>
</dbReference>
<dbReference type="PROSITE" id="PS50110">
    <property type="entry name" value="RESPONSE_REGULATORY"/>
    <property type="match status" value="1"/>
</dbReference>
<feature type="domain" description="PAC" evidence="12">
    <location>
        <begin position="351"/>
        <end position="403"/>
    </location>
</feature>
<feature type="transmembrane region" description="Helical" evidence="8">
    <location>
        <begin position="52"/>
        <end position="72"/>
    </location>
</feature>
<dbReference type="Gene3D" id="3.30.565.10">
    <property type="entry name" value="Histidine kinase-like ATPase, C-terminal domain"/>
    <property type="match status" value="1"/>
</dbReference>
<dbReference type="SUPFAM" id="SSF55874">
    <property type="entry name" value="ATPase domain of HSP90 chaperone/DNA topoisomerase II/histidine kinase"/>
    <property type="match status" value="1"/>
</dbReference>
<dbReference type="InterPro" id="IPR003594">
    <property type="entry name" value="HATPase_dom"/>
</dbReference>
<dbReference type="InterPro" id="IPR001610">
    <property type="entry name" value="PAC"/>
</dbReference>
<keyword evidence="4" id="KW-0808">Transferase</keyword>
<dbReference type="SMART" id="SM00086">
    <property type="entry name" value="PAC"/>
    <property type="match status" value="4"/>
</dbReference>
<dbReference type="AlphaFoldDB" id="A0A7W6A7Z0"/>
<dbReference type="SMART" id="SM00091">
    <property type="entry name" value="PAS"/>
    <property type="match status" value="4"/>
</dbReference>
<dbReference type="InterPro" id="IPR003661">
    <property type="entry name" value="HisK_dim/P_dom"/>
</dbReference>
<dbReference type="SUPFAM" id="SSF55785">
    <property type="entry name" value="PYP-like sensor domain (PAS domain)"/>
    <property type="match status" value="4"/>
</dbReference>
<organism evidence="13 14">
    <name type="scientific">Brevundimonas mediterranea</name>
    <dbReference type="NCBI Taxonomy" id="74329"/>
    <lineage>
        <taxon>Bacteria</taxon>
        <taxon>Pseudomonadati</taxon>
        <taxon>Pseudomonadota</taxon>
        <taxon>Alphaproteobacteria</taxon>
        <taxon>Caulobacterales</taxon>
        <taxon>Caulobacteraceae</taxon>
        <taxon>Brevundimonas</taxon>
    </lineage>
</organism>
<dbReference type="InterPro" id="IPR000700">
    <property type="entry name" value="PAS-assoc_C"/>
</dbReference>
<evidence type="ECO:0000256" key="5">
    <source>
        <dbReference type="ARBA" id="ARBA00022777"/>
    </source>
</evidence>
<dbReference type="InterPro" id="IPR036097">
    <property type="entry name" value="HisK_dim/P_sf"/>
</dbReference>
<dbReference type="Gene3D" id="1.10.287.130">
    <property type="match status" value="1"/>
</dbReference>
<dbReference type="PANTHER" id="PTHR43304">
    <property type="entry name" value="PHYTOCHROME-LIKE PROTEIN CPH1"/>
    <property type="match status" value="1"/>
</dbReference>
<comment type="caution">
    <text evidence="13">The sequence shown here is derived from an EMBL/GenBank/DDBJ whole genome shotgun (WGS) entry which is preliminary data.</text>
</comment>
<dbReference type="Gene3D" id="3.30.450.20">
    <property type="entry name" value="PAS domain"/>
    <property type="match status" value="4"/>
</dbReference>
<dbReference type="EMBL" id="JACIDA010000003">
    <property type="protein sequence ID" value="MBB3873425.1"/>
    <property type="molecule type" value="Genomic_DNA"/>
</dbReference>
<protein>
    <recommendedName>
        <fullName evidence="2">histidine kinase</fullName>
        <ecNumber evidence="2">2.7.13.3</ecNumber>
    </recommendedName>
</protein>
<accession>A0A7W6A7Z0</accession>
<feature type="modified residue" description="4-aspartylphosphate" evidence="6">
    <location>
        <position position="1175"/>
    </location>
</feature>
<dbReference type="InterPro" id="IPR036890">
    <property type="entry name" value="HATPase_C_sf"/>
</dbReference>
<dbReference type="NCBIfam" id="TIGR00229">
    <property type="entry name" value="sensory_box"/>
    <property type="match status" value="4"/>
</dbReference>
<gene>
    <name evidence="13" type="ORF">GGR11_002987</name>
</gene>
<feature type="domain" description="PAS" evidence="11">
    <location>
        <begin position="574"/>
        <end position="633"/>
    </location>
</feature>
<dbReference type="InterPro" id="IPR052162">
    <property type="entry name" value="Sensor_kinase/Photoreceptor"/>
</dbReference>
<sequence length="1245" mass="135623">MDPAVVFRRLRDADGGLLALARLKPGSVWTRIFIGLIGAGAALLLRAAGAAFYGEITGFMILLPGVILAALAGGRLSGVTALTACLVGGWTLVILSSGSGPGMLPGLNIVATFNFIVVGLFCAWLGASLRGALARLDAVVSALSLSNARIDETEGRLQIVSELAPVMLWMTDETGRVIHLNNDQRLFWGGLDDPSDFDADAFLHPDDRDHVLSVCRQADRDHVAYVVEGRHRRHDGEWRVLRSEARPRLNADGRFMGMIGVNIDVTEARAAEAALRDSETRFRLLADTAPSPIWLTDVDGAVEFANIALTEFYGGTAASLSGHGWKQTIHPDDQPQVEAAQAAARPNLRPYGFEARFRRHDGAWRWMRVAVEPRFDKAGVFLGYAGISFDTTENREALETAARAERQQAFLLGLSDRLRDLSDPGLIMSEVEASIGRLISADRVGYGEIDPDTGLISVTGQWAADDGAVRDRISLDAFGEGLIADLAQGRTVRIDDVYEDPRTAEAADAFDAIGTRALIRAPLIRAGRLRAFLFVHASGPRRWTEAEARLLEEVAARTWTEIERARAEIQTRESEQRFRAIADTAPVLIWVTDQDRQRSFVNQAYVDFFGADYESARAADWRSSLHPDDVDRIVQESADGEATGQPFSMEARYRRHDGEWRWLKSFSRPRLTGQAVVGFVGVAFDVTDMREAQARLTESEIRFRTVADSAPALIWMTDATPSIIFGNKRYRIFCGIRSNRQLADAWRRLIHPDDETVFDAAFARAFQARDRFEALSRVNHPTLGLRWIRTEGVPRFDASGVFQGYVGASLDVTDAKRAEDDLKRINELLEDRVAEALTEKAAAEAHLMHTQRMEAVGRLTGGVAHDFNNLLTVVIGALDIILRSDDPAKKKKLGEAALAAARRGESLTHQLLAFSRRQALRPEAIDLNGLIREGEPLLRRAVGEAVDFKVKLKRGGVRANVDPAQFEAALLNLIVNARDALGDVTGGPMRDGAPMGAPPAAQVREGARITVQTMTCSVERGQVAELAPGDYVCVSVSDNGSGMPAEVIDRVFEPFFTTKPVGKGTGLGLSQVYGFARQSGGGVHIASTVGRGSEIRLYLPPLQPQETAPPAPVPVSADVAFAKGGRMLLVEDDASVAAVALDLLESFGLQVVLAESGPDALKALQAARFDIMLTDIVMPGGMSGVDLARQAARDWPDMRIALTSGYVGDDVDQVLADTPWPFLRKPYSTDQLRSIIDGRAALPAE</sequence>
<feature type="transmembrane region" description="Helical" evidence="8">
    <location>
        <begin position="107"/>
        <end position="127"/>
    </location>
</feature>
<evidence type="ECO:0000259" key="12">
    <source>
        <dbReference type="PROSITE" id="PS50113"/>
    </source>
</evidence>
<dbReference type="InterPro" id="IPR011006">
    <property type="entry name" value="CheY-like_superfamily"/>
</dbReference>
<dbReference type="SUPFAM" id="SSF52172">
    <property type="entry name" value="CheY-like"/>
    <property type="match status" value="1"/>
</dbReference>
<feature type="transmembrane region" description="Helical" evidence="8">
    <location>
        <begin position="28"/>
        <end position="45"/>
    </location>
</feature>
<dbReference type="InterPro" id="IPR005467">
    <property type="entry name" value="His_kinase_dom"/>
</dbReference>
<dbReference type="InterPro" id="IPR035965">
    <property type="entry name" value="PAS-like_dom_sf"/>
</dbReference>
<feature type="domain" description="PAC" evidence="12">
    <location>
        <begin position="772"/>
        <end position="824"/>
    </location>
</feature>
<evidence type="ECO:0000259" key="10">
    <source>
        <dbReference type="PROSITE" id="PS50110"/>
    </source>
</evidence>
<dbReference type="InterPro" id="IPR004358">
    <property type="entry name" value="Sig_transdc_His_kin-like_C"/>
</dbReference>
<dbReference type="EC" id="2.7.13.3" evidence="2"/>
<evidence type="ECO:0000256" key="4">
    <source>
        <dbReference type="ARBA" id="ARBA00022679"/>
    </source>
</evidence>
<evidence type="ECO:0000256" key="6">
    <source>
        <dbReference type="PROSITE-ProRule" id="PRU00169"/>
    </source>
</evidence>
<dbReference type="PROSITE" id="PS50113">
    <property type="entry name" value="PAC"/>
    <property type="match status" value="4"/>
</dbReference>
<dbReference type="CDD" id="cd00082">
    <property type="entry name" value="HisKA"/>
    <property type="match status" value="1"/>
</dbReference>
<dbReference type="Pfam" id="PF00072">
    <property type="entry name" value="Response_reg"/>
    <property type="match status" value="1"/>
</dbReference>
<name>A0A7W6A7Z0_9CAUL</name>
<keyword evidence="5" id="KW-0418">Kinase</keyword>
<dbReference type="Pfam" id="PF08447">
    <property type="entry name" value="PAS_3"/>
    <property type="match status" value="4"/>
</dbReference>
<feature type="coiled-coil region" evidence="7">
    <location>
        <begin position="812"/>
        <end position="846"/>
    </location>
</feature>
<evidence type="ECO:0000256" key="1">
    <source>
        <dbReference type="ARBA" id="ARBA00000085"/>
    </source>
</evidence>
<dbReference type="Pfam" id="PF01590">
    <property type="entry name" value="GAF"/>
    <property type="match status" value="1"/>
</dbReference>
<keyword evidence="8" id="KW-0812">Transmembrane</keyword>
<evidence type="ECO:0000313" key="14">
    <source>
        <dbReference type="Proteomes" id="UP000532936"/>
    </source>
</evidence>
<dbReference type="SUPFAM" id="SSF55781">
    <property type="entry name" value="GAF domain-like"/>
    <property type="match status" value="1"/>
</dbReference>
<keyword evidence="8" id="KW-1133">Transmembrane helix</keyword>
<dbReference type="Proteomes" id="UP000532936">
    <property type="component" value="Unassembled WGS sequence"/>
</dbReference>
<dbReference type="SMART" id="SM00388">
    <property type="entry name" value="HisKA"/>
    <property type="match status" value="1"/>
</dbReference>
<comment type="catalytic activity">
    <reaction evidence="1">
        <text>ATP + protein L-histidine = ADP + protein N-phospho-L-histidine.</text>
        <dbReference type="EC" id="2.7.13.3"/>
    </reaction>
</comment>
<dbReference type="SMART" id="SM00448">
    <property type="entry name" value="REC"/>
    <property type="match status" value="1"/>
</dbReference>